<dbReference type="InterPro" id="IPR003016">
    <property type="entry name" value="2-oxoA_DH_lipoyl-BS"/>
</dbReference>
<comment type="similarity">
    <text evidence="1 3">Belongs to the GcvH family.</text>
</comment>
<dbReference type="CDD" id="cd06848">
    <property type="entry name" value="GCS_H"/>
    <property type="match status" value="1"/>
</dbReference>
<protein>
    <recommendedName>
        <fullName evidence="3">Glycine cleavage system H protein</fullName>
    </recommendedName>
</protein>
<reference evidence="6 7" key="1">
    <citation type="submission" date="2020-08" db="EMBL/GenBank/DDBJ databases">
        <title>Genomic Encyclopedia of Type Strains, Phase IV (KMG-IV): sequencing the most valuable type-strain genomes for metagenomic binning, comparative biology and taxonomic classification.</title>
        <authorList>
            <person name="Goeker M."/>
        </authorList>
    </citation>
    <scope>NUCLEOTIDE SEQUENCE [LARGE SCALE GENOMIC DNA]</scope>
    <source>
        <strain evidence="6 7">DSM 13481</strain>
    </source>
</reference>
<dbReference type="GO" id="GO:0009249">
    <property type="term" value="P:protein lipoylation"/>
    <property type="evidence" value="ECO:0007669"/>
    <property type="project" value="TreeGrafter"/>
</dbReference>
<dbReference type="PANTHER" id="PTHR11715">
    <property type="entry name" value="GLYCINE CLEAVAGE SYSTEM H PROTEIN"/>
    <property type="match status" value="1"/>
</dbReference>
<comment type="caution">
    <text evidence="6">The sequence shown here is derived from an EMBL/GenBank/DDBJ whole genome shotgun (WGS) entry which is preliminary data.</text>
</comment>
<name>A0A841GLK1_9BACT</name>
<evidence type="ECO:0000256" key="1">
    <source>
        <dbReference type="ARBA" id="ARBA00009249"/>
    </source>
</evidence>
<dbReference type="GO" id="GO:0019464">
    <property type="term" value="P:glycine decarboxylation via glycine cleavage system"/>
    <property type="evidence" value="ECO:0007669"/>
    <property type="project" value="UniProtKB-UniRule"/>
</dbReference>
<evidence type="ECO:0000313" key="6">
    <source>
        <dbReference type="EMBL" id="MBB6062875.1"/>
    </source>
</evidence>
<dbReference type="InterPro" id="IPR000089">
    <property type="entry name" value="Biotin_lipoyl"/>
</dbReference>
<dbReference type="PROSITE" id="PS50968">
    <property type="entry name" value="BIOTINYL_LIPOYL"/>
    <property type="match status" value="1"/>
</dbReference>
<comment type="function">
    <text evidence="3">The glycine cleavage system catalyzes the degradation of glycine. The H protein shuttles the methylamine group of glycine from the P protein to the T protein.</text>
</comment>
<comment type="subunit">
    <text evidence="3">The glycine cleavage system is composed of four proteins: P, T, L and H.</text>
</comment>
<dbReference type="InterPro" id="IPR002930">
    <property type="entry name" value="GCV_H"/>
</dbReference>
<keyword evidence="7" id="KW-1185">Reference proteome</keyword>
<evidence type="ECO:0000313" key="7">
    <source>
        <dbReference type="Proteomes" id="UP000555828"/>
    </source>
</evidence>
<dbReference type="InterPro" id="IPR033753">
    <property type="entry name" value="GCV_H/Fam206"/>
</dbReference>
<gene>
    <name evidence="3" type="primary">gcvH</name>
    <name evidence="6" type="ORF">HNP65_001327</name>
</gene>
<accession>A0A841GLK1</accession>
<dbReference type="NCBIfam" id="NF002270">
    <property type="entry name" value="PRK01202.1"/>
    <property type="match status" value="1"/>
</dbReference>
<proteinExistence type="inferred from homology"/>
<feature type="domain" description="Lipoyl-binding" evidence="5">
    <location>
        <begin position="17"/>
        <end position="99"/>
    </location>
</feature>
<dbReference type="SUPFAM" id="SSF51230">
    <property type="entry name" value="Single hybrid motif"/>
    <property type="match status" value="1"/>
</dbReference>
<dbReference type="GO" id="GO:0005737">
    <property type="term" value="C:cytoplasm"/>
    <property type="evidence" value="ECO:0007669"/>
    <property type="project" value="TreeGrafter"/>
</dbReference>
<dbReference type="AlphaFoldDB" id="A0A841GLK1"/>
<organism evidence="6 7">
    <name type="scientific">Thermosipho japonicus</name>
    <dbReference type="NCBI Taxonomy" id="90323"/>
    <lineage>
        <taxon>Bacteria</taxon>
        <taxon>Thermotogati</taxon>
        <taxon>Thermotogota</taxon>
        <taxon>Thermotogae</taxon>
        <taxon>Thermotogales</taxon>
        <taxon>Fervidobacteriaceae</taxon>
        <taxon>Thermosipho</taxon>
    </lineage>
</organism>
<dbReference type="PROSITE" id="PS00189">
    <property type="entry name" value="LIPOYL"/>
    <property type="match status" value="1"/>
</dbReference>
<feature type="modified residue" description="N6-lipoyllysine" evidence="3 4">
    <location>
        <position position="58"/>
    </location>
</feature>
<evidence type="ECO:0000256" key="2">
    <source>
        <dbReference type="ARBA" id="ARBA00022823"/>
    </source>
</evidence>
<dbReference type="EMBL" id="JACHEX010000003">
    <property type="protein sequence ID" value="MBB6062875.1"/>
    <property type="molecule type" value="Genomic_DNA"/>
</dbReference>
<dbReference type="Gene3D" id="2.40.50.100">
    <property type="match status" value="1"/>
</dbReference>
<dbReference type="InterPro" id="IPR017453">
    <property type="entry name" value="GCV_H_sub"/>
</dbReference>
<dbReference type="Pfam" id="PF01597">
    <property type="entry name" value="GCV_H"/>
    <property type="match status" value="1"/>
</dbReference>
<dbReference type="HAMAP" id="MF_00272">
    <property type="entry name" value="GcvH"/>
    <property type="match status" value="1"/>
</dbReference>
<dbReference type="RefSeq" id="WP_184619506.1">
    <property type="nucleotide sequence ID" value="NZ_JACHEX010000003.1"/>
</dbReference>
<dbReference type="PANTHER" id="PTHR11715:SF3">
    <property type="entry name" value="GLYCINE CLEAVAGE SYSTEM H PROTEIN-RELATED"/>
    <property type="match status" value="1"/>
</dbReference>
<dbReference type="Proteomes" id="UP000555828">
    <property type="component" value="Unassembled WGS sequence"/>
</dbReference>
<dbReference type="InterPro" id="IPR011053">
    <property type="entry name" value="Single_hybrid_motif"/>
</dbReference>
<evidence type="ECO:0000256" key="3">
    <source>
        <dbReference type="HAMAP-Rule" id="MF_00272"/>
    </source>
</evidence>
<evidence type="ECO:0000256" key="4">
    <source>
        <dbReference type="PIRSR" id="PIRSR617453-50"/>
    </source>
</evidence>
<dbReference type="GO" id="GO:0005960">
    <property type="term" value="C:glycine cleavage complex"/>
    <property type="evidence" value="ECO:0007669"/>
    <property type="project" value="InterPro"/>
</dbReference>
<comment type="cofactor">
    <cofactor evidence="3">
        <name>(R)-lipoate</name>
        <dbReference type="ChEBI" id="CHEBI:83088"/>
    </cofactor>
    <text evidence="3">Binds 1 lipoyl cofactor covalently.</text>
</comment>
<evidence type="ECO:0000259" key="5">
    <source>
        <dbReference type="PROSITE" id="PS50968"/>
    </source>
</evidence>
<dbReference type="NCBIfam" id="TIGR00527">
    <property type="entry name" value="gcvH"/>
    <property type="match status" value="1"/>
</dbReference>
<keyword evidence="2 3" id="KW-0450">Lipoyl</keyword>
<sequence>MKKYSKTHEWIKVNDGIGIIGISKRAAEDLGDVTYVELPEVGKVVKKGEQLCTIESVKAASSVYAPVSGKIIEVNEKLDTNPELISDSAEEEGWIAKIEISDESELEDLMTEEEYKKL</sequence>